<evidence type="ECO:0000313" key="3">
    <source>
        <dbReference type="EMBL" id="GAH65942.1"/>
    </source>
</evidence>
<dbReference type="EMBL" id="BARU01030675">
    <property type="protein sequence ID" value="GAH65942.1"/>
    <property type="molecule type" value="Genomic_DNA"/>
</dbReference>
<evidence type="ECO:0000256" key="2">
    <source>
        <dbReference type="ARBA" id="ARBA00022840"/>
    </source>
</evidence>
<dbReference type="PANTHER" id="PTHR43384">
    <property type="entry name" value="SEPTUM SITE-DETERMINING PROTEIN MIND HOMOLOG, CHLOROPLASTIC-RELATED"/>
    <property type="match status" value="1"/>
</dbReference>
<dbReference type="GO" id="GO:0016887">
    <property type="term" value="F:ATP hydrolysis activity"/>
    <property type="evidence" value="ECO:0007669"/>
    <property type="project" value="TreeGrafter"/>
</dbReference>
<dbReference type="InterPro" id="IPR027417">
    <property type="entry name" value="P-loop_NTPase"/>
</dbReference>
<dbReference type="InterPro" id="IPR050625">
    <property type="entry name" value="ParA/MinD_ATPase"/>
</dbReference>
<dbReference type="GO" id="GO:0005829">
    <property type="term" value="C:cytosol"/>
    <property type="evidence" value="ECO:0007669"/>
    <property type="project" value="TreeGrafter"/>
</dbReference>
<name>X1H981_9ZZZZ</name>
<proteinExistence type="predicted"/>
<comment type="caution">
    <text evidence="3">The sequence shown here is derived from an EMBL/GenBank/DDBJ whole genome shotgun (WGS) entry which is preliminary data.</text>
</comment>
<dbReference type="PIRSF" id="PIRSF003092">
    <property type="entry name" value="MinD"/>
    <property type="match status" value="1"/>
</dbReference>
<dbReference type="Gene3D" id="3.40.50.300">
    <property type="entry name" value="P-loop containing nucleotide triphosphate hydrolases"/>
    <property type="match status" value="1"/>
</dbReference>
<dbReference type="GO" id="GO:0051782">
    <property type="term" value="P:negative regulation of cell division"/>
    <property type="evidence" value="ECO:0007669"/>
    <property type="project" value="TreeGrafter"/>
</dbReference>
<accession>X1H981</accession>
<keyword evidence="2" id="KW-0067">ATP-binding</keyword>
<reference evidence="3" key="1">
    <citation type="journal article" date="2014" name="Front. Microbiol.">
        <title>High frequency of phylogenetically diverse reductive dehalogenase-homologous genes in deep subseafloor sedimentary metagenomes.</title>
        <authorList>
            <person name="Kawai M."/>
            <person name="Futagami T."/>
            <person name="Toyoda A."/>
            <person name="Takaki Y."/>
            <person name="Nishi S."/>
            <person name="Hori S."/>
            <person name="Arai W."/>
            <person name="Tsubouchi T."/>
            <person name="Morono Y."/>
            <person name="Uchiyama I."/>
            <person name="Ito T."/>
            <person name="Fujiyama A."/>
            <person name="Inagaki F."/>
            <person name="Takami H."/>
        </authorList>
    </citation>
    <scope>NUCLEOTIDE SEQUENCE</scope>
    <source>
        <strain evidence="3">Expedition CK06-06</strain>
    </source>
</reference>
<dbReference type="InterPro" id="IPR025501">
    <property type="entry name" value="MinD_FleN"/>
</dbReference>
<protein>
    <submittedName>
        <fullName evidence="3">Uncharacterized protein</fullName>
    </submittedName>
</protein>
<dbReference type="SUPFAM" id="SSF52540">
    <property type="entry name" value="P-loop containing nucleoside triphosphate hydrolases"/>
    <property type="match status" value="1"/>
</dbReference>
<dbReference type="GO" id="GO:0009898">
    <property type="term" value="C:cytoplasmic side of plasma membrane"/>
    <property type="evidence" value="ECO:0007669"/>
    <property type="project" value="TreeGrafter"/>
</dbReference>
<dbReference type="GO" id="GO:0005524">
    <property type="term" value="F:ATP binding"/>
    <property type="evidence" value="ECO:0007669"/>
    <property type="project" value="UniProtKB-KW"/>
</dbReference>
<gene>
    <name evidence="3" type="ORF">S03H2_48634</name>
</gene>
<evidence type="ECO:0000256" key="1">
    <source>
        <dbReference type="ARBA" id="ARBA00022741"/>
    </source>
</evidence>
<organism evidence="3">
    <name type="scientific">marine sediment metagenome</name>
    <dbReference type="NCBI Taxonomy" id="412755"/>
    <lineage>
        <taxon>unclassified sequences</taxon>
        <taxon>metagenomes</taxon>
        <taxon>ecological metagenomes</taxon>
    </lineage>
</organism>
<sequence>MFNVKVLLLDADMGLGNVDVLLGLDVTHSLRDVVLRGLPIERIVVDGPRGLKILPGASGVEEMARLGDRRLDAFLEKLERYCAPMDFVVVDTAPGISPAVVRCLLAADQTLLVTNSEPTSMTDAYAVLKVMSNRPESSARPVSVIMNQSGSKEEALRSFDRLRSVAKRFLDRDLEYLGSVSWDETVSEATKRQVDFLTHYSAAACSRDVRKIAARLVSSRRGGGAEMGRFFKMIGGAAGE</sequence>
<keyword evidence="1" id="KW-0547">Nucleotide-binding</keyword>
<dbReference type="PANTHER" id="PTHR43384:SF4">
    <property type="entry name" value="CELLULOSE BIOSYNTHESIS PROTEIN BCSQ-RELATED"/>
    <property type="match status" value="1"/>
</dbReference>
<dbReference type="AlphaFoldDB" id="X1H981"/>